<dbReference type="GO" id="GO:0000774">
    <property type="term" value="F:adenyl-nucleotide exchange factor activity"/>
    <property type="evidence" value="ECO:0000318"/>
    <property type="project" value="GO_Central"/>
</dbReference>
<dbReference type="AlphaFoldDB" id="D8RS86"/>
<dbReference type="STRING" id="88036.D8RS86"/>
<dbReference type="FunFam" id="3.90.640.10:FF:000004">
    <property type="entry name" value="Heat shock 70 kDa protein 4"/>
    <property type="match status" value="1"/>
</dbReference>
<dbReference type="InterPro" id="IPR013126">
    <property type="entry name" value="Hsp_70_fam"/>
</dbReference>
<dbReference type="GO" id="GO:0006457">
    <property type="term" value="P:protein folding"/>
    <property type="evidence" value="ECO:0000318"/>
    <property type="project" value="GO_Central"/>
</dbReference>
<dbReference type="GO" id="GO:0005524">
    <property type="term" value="F:ATP binding"/>
    <property type="evidence" value="ECO:0007669"/>
    <property type="project" value="UniProtKB-KW"/>
</dbReference>
<dbReference type="FunFam" id="1.20.1270.10:FF:000002">
    <property type="entry name" value="Heat shock 70 kDa protein 4"/>
    <property type="match status" value="1"/>
</dbReference>
<protein>
    <recommendedName>
        <fullName evidence="6">EF-hand domain-containing protein</fullName>
    </recommendedName>
</protein>
<dbReference type="GO" id="GO:0005634">
    <property type="term" value="C:nucleus"/>
    <property type="evidence" value="ECO:0000318"/>
    <property type="project" value="GO_Central"/>
</dbReference>
<name>D8RS86_SELML</name>
<dbReference type="Proteomes" id="UP000001514">
    <property type="component" value="Unassembled WGS sequence"/>
</dbReference>
<dbReference type="eggNOG" id="KOG0103">
    <property type="taxonomic scope" value="Eukaryota"/>
</dbReference>
<comment type="similarity">
    <text evidence="3">Belongs to the heat shock protein 70 (TC 1.A.33) family. HSP110/SSE subfamily.</text>
</comment>
<evidence type="ECO:0000313" key="5">
    <source>
        <dbReference type="Proteomes" id="UP000001514"/>
    </source>
</evidence>
<organism evidence="5">
    <name type="scientific">Selaginella moellendorffii</name>
    <name type="common">Spikemoss</name>
    <dbReference type="NCBI Taxonomy" id="88036"/>
    <lineage>
        <taxon>Eukaryota</taxon>
        <taxon>Viridiplantae</taxon>
        <taxon>Streptophyta</taxon>
        <taxon>Embryophyta</taxon>
        <taxon>Tracheophyta</taxon>
        <taxon>Lycopodiopsida</taxon>
        <taxon>Selaginellales</taxon>
        <taxon>Selaginellaceae</taxon>
        <taxon>Selaginella</taxon>
    </lineage>
</organism>
<reference evidence="4 5" key="1">
    <citation type="journal article" date="2011" name="Science">
        <title>The Selaginella genome identifies genetic changes associated with the evolution of vascular plants.</title>
        <authorList>
            <person name="Banks J.A."/>
            <person name="Nishiyama T."/>
            <person name="Hasebe M."/>
            <person name="Bowman J.L."/>
            <person name="Gribskov M."/>
            <person name="dePamphilis C."/>
            <person name="Albert V.A."/>
            <person name="Aono N."/>
            <person name="Aoyama T."/>
            <person name="Ambrose B.A."/>
            <person name="Ashton N.W."/>
            <person name="Axtell M.J."/>
            <person name="Barker E."/>
            <person name="Barker M.S."/>
            <person name="Bennetzen J.L."/>
            <person name="Bonawitz N.D."/>
            <person name="Chapple C."/>
            <person name="Cheng C."/>
            <person name="Correa L.G."/>
            <person name="Dacre M."/>
            <person name="DeBarry J."/>
            <person name="Dreyer I."/>
            <person name="Elias M."/>
            <person name="Engstrom E.M."/>
            <person name="Estelle M."/>
            <person name="Feng L."/>
            <person name="Finet C."/>
            <person name="Floyd S.K."/>
            <person name="Frommer W.B."/>
            <person name="Fujita T."/>
            <person name="Gramzow L."/>
            <person name="Gutensohn M."/>
            <person name="Harholt J."/>
            <person name="Hattori M."/>
            <person name="Heyl A."/>
            <person name="Hirai T."/>
            <person name="Hiwatashi Y."/>
            <person name="Ishikawa M."/>
            <person name="Iwata M."/>
            <person name="Karol K.G."/>
            <person name="Koehler B."/>
            <person name="Kolukisaoglu U."/>
            <person name="Kubo M."/>
            <person name="Kurata T."/>
            <person name="Lalonde S."/>
            <person name="Li K."/>
            <person name="Li Y."/>
            <person name="Litt A."/>
            <person name="Lyons E."/>
            <person name="Manning G."/>
            <person name="Maruyama T."/>
            <person name="Michael T.P."/>
            <person name="Mikami K."/>
            <person name="Miyazaki S."/>
            <person name="Morinaga S."/>
            <person name="Murata T."/>
            <person name="Mueller-Roeber B."/>
            <person name="Nelson D.R."/>
            <person name="Obara M."/>
            <person name="Oguri Y."/>
            <person name="Olmstead R.G."/>
            <person name="Onodera N."/>
            <person name="Petersen B.L."/>
            <person name="Pils B."/>
            <person name="Prigge M."/>
            <person name="Rensing S.A."/>
            <person name="Riano-Pachon D.M."/>
            <person name="Roberts A.W."/>
            <person name="Sato Y."/>
            <person name="Scheller H.V."/>
            <person name="Schulz B."/>
            <person name="Schulz C."/>
            <person name="Shakirov E.V."/>
            <person name="Shibagaki N."/>
            <person name="Shinohara N."/>
            <person name="Shippen D.E."/>
            <person name="Soerensen I."/>
            <person name="Sotooka R."/>
            <person name="Sugimoto N."/>
            <person name="Sugita M."/>
            <person name="Sumikawa N."/>
            <person name="Tanurdzic M."/>
            <person name="Theissen G."/>
            <person name="Ulvskov P."/>
            <person name="Wakazuki S."/>
            <person name="Weng J.K."/>
            <person name="Willats W.W."/>
            <person name="Wipf D."/>
            <person name="Wolf P.G."/>
            <person name="Yang L."/>
            <person name="Zimmer A.D."/>
            <person name="Zhu Q."/>
            <person name="Mitros T."/>
            <person name="Hellsten U."/>
            <person name="Loque D."/>
            <person name="Otillar R."/>
            <person name="Salamov A."/>
            <person name="Schmutz J."/>
            <person name="Shapiro H."/>
            <person name="Lindquist E."/>
            <person name="Lucas S."/>
            <person name="Rokhsar D."/>
            <person name="Grigoriev I.V."/>
        </authorList>
    </citation>
    <scope>NUCLEOTIDE SEQUENCE [LARGE SCALE GENOMIC DNA]</scope>
</reference>
<dbReference type="Gramene" id="EFJ24826">
    <property type="protein sequence ID" value="EFJ24826"/>
    <property type="gene ID" value="SELMODRAFT_267697"/>
</dbReference>
<proteinExistence type="inferred from homology"/>
<dbReference type="InterPro" id="IPR029047">
    <property type="entry name" value="HSP70_peptide-bd_sf"/>
</dbReference>
<sequence length="751" mass="83931">MSCLGLDLGNEHSRIAIARQGGVDVFLDEESSRETPSVISFTQRDRCIGASGAASALGNLKNTVWQIKRIIGRKFRDPELQSDLKLMPCLVTEGRGGWPAIHVSYLGEHRIFGATELLGMVLAHLKSIAAKNMMGVAPGECVIGTPAFMDDVQRRAYVDAAAIAGLRPLKLIHETTAAAISYGLYRTDLLHETREIFVAFVDVGHAHTQVAIVALRRGVLRVLSYAFDRCLGGRDFDEVLFSHFAAKFSATYRIDVLSNSRACQRLRRACEKLKKILSANAEAPISIECLMDEKDVKGFITREEFEKLCAPLLQRIRHACERALTDSELAVDDISAVEVIGSGSRVPAIARVLAAAFRREPSRTLNASESIARGCALQGAMFSPTFRVKKLEVHDYFLFPVAFSWAGPAAFEYGLDDPTTPSASIVPQILPNSIVFRRGVSFSTSKQLTFWVTNPIFEIRALYGDLTELSASASNPFATFTVGPLSCRKPESSRLRLSIHLNQHGILMLSSATLMEDEELESGMQQETSLCRFQGQSRMRRLRHTDVPIVEMTTKELSSLELQNAIEKEFEMEFQDRVSEETKEAKNALEALVYDMRNKFYGKLQEYASETEKKDLLKKLQDTETWLYEGGDNETKTVYAAKLADLKMLVKSLEERLAEEHARDAAMSDMQRHIENVRNAAIARGAHLDQFRIERASDCFVFSECDQAELWLREAKHSQAILPKYAKPAVWASDIKHKAELLDRYCKSLIG</sequence>
<evidence type="ECO:0000256" key="3">
    <source>
        <dbReference type="ARBA" id="ARBA00061090"/>
    </source>
</evidence>
<dbReference type="SUPFAM" id="SSF53067">
    <property type="entry name" value="Actin-like ATPase domain"/>
    <property type="match status" value="2"/>
</dbReference>
<dbReference type="GO" id="GO:0005829">
    <property type="term" value="C:cytosol"/>
    <property type="evidence" value="ECO:0000318"/>
    <property type="project" value="GO_Central"/>
</dbReference>
<accession>D8RS86</accession>
<keyword evidence="1" id="KW-0547">Nucleotide-binding</keyword>
<dbReference type="InterPro" id="IPR043129">
    <property type="entry name" value="ATPase_NBD"/>
</dbReference>
<gene>
    <name evidence="4" type="ORF">SELMODRAFT_267697</name>
</gene>
<dbReference type="InterPro" id="IPR029048">
    <property type="entry name" value="HSP70_C_sf"/>
</dbReference>
<dbReference type="Gene3D" id="3.30.420.40">
    <property type="match status" value="2"/>
</dbReference>
<evidence type="ECO:0008006" key="6">
    <source>
        <dbReference type="Google" id="ProtNLM"/>
    </source>
</evidence>
<dbReference type="Gene3D" id="2.60.34.10">
    <property type="entry name" value="Substrate Binding Domain Of DNAk, Chain A, domain 1"/>
    <property type="match status" value="1"/>
</dbReference>
<dbReference type="PANTHER" id="PTHR45639:SF4">
    <property type="entry name" value="HSC70CB, ISOFORM G"/>
    <property type="match status" value="1"/>
</dbReference>
<evidence type="ECO:0000256" key="2">
    <source>
        <dbReference type="ARBA" id="ARBA00022840"/>
    </source>
</evidence>
<dbReference type="InParanoid" id="D8RS86"/>
<evidence type="ECO:0000313" key="4">
    <source>
        <dbReference type="EMBL" id="EFJ24826.1"/>
    </source>
</evidence>
<keyword evidence="2" id="KW-0067">ATP-binding</keyword>
<dbReference type="EMBL" id="GL377588">
    <property type="protein sequence ID" value="EFJ24826.1"/>
    <property type="molecule type" value="Genomic_DNA"/>
</dbReference>
<dbReference type="SUPFAM" id="SSF100934">
    <property type="entry name" value="Heat shock protein 70kD (HSP70), C-terminal subdomain"/>
    <property type="match status" value="1"/>
</dbReference>
<dbReference type="KEGG" id="smo:SELMODRAFT_267697"/>
<dbReference type="GO" id="GO:0140662">
    <property type="term" value="F:ATP-dependent protein folding chaperone"/>
    <property type="evidence" value="ECO:0007669"/>
    <property type="project" value="InterPro"/>
</dbReference>
<evidence type="ECO:0000256" key="1">
    <source>
        <dbReference type="ARBA" id="ARBA00022741"/>
    </source>
</evidence>
<dbReference type="HOGENOM" id="CLU_005965_5_1_1"/>
<dbReference type="Gene3D" id="3.90.640.10">
    <property type="entry name" value="Actin, Chain A, domain 4"/>
    <property type="match status" value="1"/>
</dbReference>
<dbReference type="Gene3D" id="3.30.30.30">
    <property type="match status" value="1"/>
</dbReference>
<dbReference type="FunFam" id="3.30.30.30:FF:000002">
    <property type="entry name" value="Heat shock 70 kDa protein 4"/>
    <property type="match status" value="1"/>
</dbReference>
<dbReference type="PANTHER" id="PTHR45639">
    <property type="entry name" value="HSC70CB, ISOFORM G-RELATED"/>
    <property type="match status" value="1"/>
</dbReference>
<dbReference type="Gene3D" id="1.20.1270.10">
    <property type="match status" value="1"/>
</dbReference>
<keyword evidence="5" id="KW-1185">Reference proteome</keyword>
<dbReference type="Pfam" id="PF00012">
    <property type="entry name" value="HSP70"/>
    <property type="match status" value="1"/>
</dbReference>
<dbReference type="PRINTS" id="PR00301">
    <property type="entry name" value="HEATSHOCK70"/>
</dbReference>